<dbReference type="InterPro" id="IPR007024">
    <property type="entry name" value="BLUF_domain"/>
</dbReference>
<dbReference type="OrthoDB" id="196105at2"/>
<dbReference type="Gene3D" id="3.30.70.100">
    <property type="match status" value="1"/>
</dbReference>
<dbReference type="Proteomes" id="UP000190135">
    <property type="component" value="Unassembled WGS sequence"/>
</dbReference>
<dbReference type="AlphaFoldDB" id="A0A1T4T3Q9"/>
<gene>
    <name evidence="2" type="ORF">SAMN05428963_11820</name>
</gene>
<organism evidence="2 3">
    <name type="scientific">Consotaella salsifontis</name>
    <dbReference type="NCBI Taxonomy" id="1365950"/>
    <lineage>
        <taxon>Bacteria</taxon>
        <taxon>Pseudomonadati</taxon>
        <taxon>Pseudomonadota</taxon>
        <taxon>Alphaproteobacteria</taxon>
        <taxon>Hyphomicrobiales</taxon>
        <taxon>Aurantimonadaceae</taxon>
        <taxon>Consotaella</taxon>
    </lineage>
</organism>
<name>A0A1T4T3Q9_9HYPH</name>
<dbReference type="InterPro" id="IPR036046">
    <property type="entry name" value="Acylphosphatase-like_dom_sf"/>
</dbReference>
<accession>A0A1T4T3Q9</accession>
<feature type="domain" description="BLUF" evidence="1">
    <location>
        <begin position="5"/>
        <end position="100"/>
    </location>
</feature>
<evidence type="ECO:0000259" key="1">
    <source>
        <dbReference type="PROSITE" id="PS50925"/>
    </source>
</evidence>
<dbReference type="GO" id="GO:0071949">
    <property type="term" value="F:FAD binding"/>
    <property type="evidence" value="ECO:0007669"/>
    <property type="project" value="InterPro"/>
</dbReference>
<evidence type="ECO:0000313" key="3">
    <source>
        <dbReference type="Proteomes" id="UP000190135"/>
    </source>
</evidence>
<reference evidence="2 3" key="1">
    <citation type="submission" date="2017-02" db="EMBL/GenBank/DDBJ databases">
        <authorList>
            <person name="Peterson S.W."/>
        </authorList>
    </citation>
    <scope>NUCLEOTIDE SEQUENCE [LARGE SCALE GENOMIC DNA]</scope>
    <source>
        <strain evidence="2 3">USBA 369</strain>
    </source>
</reference>
<dbReference type="EMBL" id="FUXL01000018">
    <property type="protein sequence ID" value="SKA34929.1"/>
    <property type="molecule type" value="Genomic_DNA"/>
</dbReference>
<dbReference type="SMART" id="SM01034">
    <property type="entry name" value="BLUF"/>
    <property type="match status" value="1"/>
</dbReference>
<dbReference type="Pfam" id="PF04940">
    <property type="entry name" value="BLUF"/>
    <property type="match status" value="1"/>
</dbReference>
<protein>
    <submittedName>
        <fullName evidence="2">Sensors of blue-light using FAD</fullName>
    </submittedName>
</protein>
<evidence type="ECO:0000313" key="2">
    <source>
        <dbReference type="EMBL" id="SKA34929.1"/>
    </source>
</evidence>
<proteinExistence type="predicted"/>
<dbReference type="RefSeq" id="WP_078710019.1">
    <property type="nucleotide sequence ID" value="NZ_FUXL01000018.1"/>
</dbReference>
<sequence>MNRRLYRLCYFSENRIPGDADQVVAEIRQILSMSRHNNAAAGISGALMFNSGCFVQILEGALPNVEETFELIQRDERHGAITVVALEPIESRSFEHWSMAFVGASLDDAEKFSGIVDPSSFNPSQMSADHLHELLCRLALEQEDRSELR</sequence>
<dbReference type="GO" id="GO:0009882">
    <property type="term" value="F:blue light photoreceptor activity"/>
    <property type="evidence" value="ECO:0007669"/>
    <property type="project" value="InterPro"/>
</dbReference>
<dbReference type="SUPFAM" id="SSF54975">
    <property type="entry name" value="Acylphosphatase/BLUF domain-like"/>
    <property type="match status" value="1"/>
</dbReference>
<dbReference type="STRING" id="1365950.SAMN05428963_11820"/>
<dbReference type="PROSITE" id="PS50925">
    <property type="entry name" value="BLUF"/>
    <property type="match status" value="1"/>
</dbReference>
<keyword evidence="3" id="KW-1185">Reference proteome</keyword>